<evidence type="ECO:0000256" key="2">
    <source>
        <dbReference type="ARBA" id="ARBA00022801"/>
    </source>
</evidence>
<dbReference type="InterPro" id="IPR006684">
    <property type="entry name" value="YbgC/YbaW"/>
</dbReference>
<protein>
    <submittedName>
        <fullName evidence="4">Acyl-CoA thioesterase</fullName>
        <ecNumber evidence="4">3.1.2.-</ecNumber>
    </submittedName>
</protein>
<evidence type="ECO:0000259" key="3">
    <source>
        <dbReference type="Pfam" id="PF03061"/>
    </source>
</evidence>
<dbReference type="InterPro" id="IPR006683">
    <property type="entry name" value="Thioestr_dom"/>
</dbReference>
<dbReference type="InterPro" id="IPR029069">
    <property type="entry name" value="HotDog_dom_sf"/>
</dbReference>
<feature type="domain" description="Thioesterase" evidence="3">
    <location>
        <begin position="18"/>
        <end position="102"/>
    </location>
</feature>
<dbReference type="SUPFAM" id="SSF54637">
    <property type="entry name" value="Thioesterase/thiol ester dehydrase-isomerase"/>
    <property type="match status" value="1"/>
</dbReference>
<organism evidence="4 5">
    <name type="scientific">Parasediminibacterium paludis</name>
    <dbReference type="NCBI Taxonomy" id="908966"/>
    <lineage>
        <taxon>Bacteria</taxon>
        <taxon>Pseudomonadati</taxon>
        <taxon>Bacteroidota</taxon>
        <taxon>Chitinophagia</taxon>
        <taxon>Chitinophagales</taxon>
        <taxon>Chitinophagaceae</taxon>
        <taxon>Parasediminibacterium</taxon>
    </lineage>
</organism>
<dbReference type="NCBIfam" id="TIGR00051">
    <property type="entry name" value="YbgC/FadM family acyl-CoA thioesterase"/>
    <property type="match status" value="1"/>
</dbReference>
<gene>
    <name evidence="4" type="ORF">ACFOW1_12735</name>
</gene>
<name>A0ABV8PYY4_9BACT</name>
<sequence>MYESNTQIRVRYAETDQMNVVYHGNYAQYFEVGRAEAIRNLGFTYKDLEAMGIIMPIVELTCKFLRPAHYDDLLTIKTMLKELPQEHRIEFHQEVYNQQEKLLTIGKVVLYFIDAVTKEKATMPKEWHDAVAPYFK</sequence>
<evidence type="ECO:0000313" key="5">
    <source>
        <dbReference type="Proteomes" id="UP001595906"/>
    </source>
</evidence>
<dbReference type="Pfam" id="PF03061">
    <property type="entry name" value="4HBT"/>
    <property type="match status" value="1"/>
</dbReference>
<dbReference type="GO" id="GO:0016787">
    <property type="term" value="F:hydrolase activity"/>
    <property type="evidence" value="ECO:0007669"/>
    <property type="project" value="UniProtKB-KW"/>
</dbReference>
<proteinExistence type="inferred from homology"/>
<dbReference type="RefSeq" id="WP_379014739.1">
    <property type="nucleotide sequence ID" value="NZ_JBHSDC010000027.1"/>
</dbReference>
<keyword evidence="5" id="KW-1185">Reference proteome</keyword>
<dbReference type="PANTHER" id="PTHR31793:SF27">
    <property type="entry name" value="NOVEL THIOESTERASE SUPERFAMILY DOMAIN AND SAPOSIN A-TYPE DOMAIN CONTAINING PROTEIN (0610012H03RIK)"/>
    <property type="match status" value="1"/>
</dbReference>
<dbReference type="InterPro" id="IPR050563">
    <property type="entry name" value="4-hydroxybenzoyl-CoA_TE"/>
</dbReference>
<dbReference type="CDD" id="cd00586">
    <property type="entry name" value="4HBT"/>
    <property type="match status" value="1"/>
</dbReference>
<dbReference type="EC" id="3.1.2.-" evidence="4"/>
<evidence type="ECO:0000313" key="4">
    <source>
        <dbReference type="EMBL" id="MFC4232759.1"/>
    </source>
</evidence>
<evidence type="ECO:0000256" key="1">
    <source>
        <dbReference type="ARBA" id="ARBA00005953"/>
    </source>
</evidence>
<accession>A0ABV8PYY4</accession>
<comment type="caution">
    <text evidence="4">The sequence shown here is derived from an EMBL/GenBank/DDBJ whole genome shotgun (WGS) entry which is preliminary data.</text>
</comment>
<dbReference type="PIRSF" id="PIRSF003230">
    <property type="entry name" value="YbgC"/>
    <property type="match status" value="1"/>
</dbReference>
<dbReference type="PANTHER" id="PTHR31793">
    <property type="entry name" value="4-HYDROXYBENZOYL-COA THIOESTERASE FAMILY MEMBER"/>
    <property type="match status" value="1"/>
</dbReference>
<dbReference type="Gene3D" id="3.10.129.10">
    <property type="entry name" value="Hotdog Thioesterase"/>
    <property type="match status" value="1"/>
</dbReference>
<dbReference type="EMBL" id="JBHSDC010000027">
    <property type="protein sequence ID" value="MFC4232759.1"/>
    <property type="molecule type" value="Genomic_DNA"/>
</dbReference>
<comment type="similarity">
    <text evidence="1">Belongs to the 4-hydroxybenzoyl-CoA thioesterase family.</text>
</comment>
<dbReference type="Proteomes" id="UP001595906">
    <property type="component" value="Unassembled WGS sequence"/>
</dbReference>
<reference evidence="5" key="1">
    <citation type="journal article" date="2019" name="Int. J. Syst. Evol. Microbiol.">
        <title>The Global Catalogue of Microorganisms (GCM) 10K type strain sequencing project: providing services to taxonomists for standard genome sequencing and annotation.</title>
        <authorList>
            <consortium name="The Broad Institute Genomics Platform"/>
            <consortium name="The Broad Institute Genome Sequencing Center for Infectious Disease"/>
            <person name="Wu L."/>
            <person name="Ma J."/>
        </authorList>
    </citation>
    <scope>NUCLEOTIDE SEQUENCE [LARGE SCALE GENOMIC DNA]</scope>
    <source>
        <strain evidence="5">CECT 8010</strain>
    </source>
</reference>
<keyword evidence="2 4" id="KW-0378">Hydrolase</keyword>